<organism evidence="1">
    <name type="scientific">Rhizophora mucronata</name>
    <name type="common">Asiatic mangrove</name>
    <dbReference type="NCBI Taxonomy" id="61149"/>
    <lineage>
        <taxon>Eukaryota</taxon>
        <taxon>Viridiplantae</taxon>
        <taxon>Streptophyta</taxon>
        <taxon>Embryophyta</taxon>
        <taxon>Tracheophyta</taxon>
        <taxon>Spermatophyta</taxon>
        <taxon>Magnoliopsida</taxon>
        <taxon>eudicotyledons</taxon>
        <taxon>Gunneridae</taxon>
        <taxon>Pentapetalae</taxon>
        <taxon>rosids</taxon>
        <taxon>fabids</taxon>
        <taxon>Malpighiales</taxon>
        <taxon>Rhizophoraceae</taxon>
        <taxon>Rhizophora</taxon>
    </lineage>
</organism>
<sequence length="67" mass="7583">MIEIRQNFKKADHSVAFSSNFHLSHTDYLHQLFPFSPSPINSHCNSNNNFVTTKIPAGMVTARLGHK</sequence>
<proteinExistence type="predicted"/>
<name>A0A2P2NYL9_RHIMU</name>
<dbReference type="AlphaFoldDB" id="A0A2P2NYL9"/>
<protein>
    <submittedName>
        <fullName evidence="1">Uncharacterized protein</fullName>
    </submittedName>
</protein>
<reference evidence="1" key="1">
    <citation type="submission" date="2018-02" db="EMBL/GenBank/DDBJ databases">
        <title>Rhizophora mucronata_Transcriptome.</title>
        <authorList>
            <person name="Meera S.P."/>
            <person name="Sreeshan A."/>
            <person name="Augustine A."/>
        </authorList>
    </citation>
    <scope>NUCLEOTIDE SEQUENCE</scope>
    <source>
        <tissue evidence="1">Leaf</tissue>
    </source>
</reference>
<evidence type="ECO:0000313" key="1">
    <source>
        <dbReference type="EMBL" id="MBX47543.1"/>
    </source>
</evidence>
<dbReference type="EMBL" id="GGEC01067059">
    <property type="protein sequence ID" value="MBX47543.1"/>
    <property type="molecule type" value="Transcribed_RNA"/>
</dbReference>
<accession>A0A2P2NYL9</accession>